<dbReference type="Proteomes" id="UP000199206">
    <property type="component" value="Unassembled WGS sequence"/>
</dbReference>
<gene>
    <name evidence="1" type="ORF">SAMN05192583_0945</name>
</gene>
<name>A0A1H8AJK3_9SPHN</name>
<proteinExistence type="predicted"/>
<dbReference type="STRING" id="1166340.SAMN05192583_0945"/>
<organism evidence="1 2">
    <name type="scientific">Sphingomonas gellani</name>
    <dbReference type="NCBI Taxonomy" id="1166340"/>
    <lineage>
        <taxon>Bacteria</taxon>
        <taxon>Pseudomonadati</taxon>
        <taxon>Pseudomonadota</taxon>
        <taxon>Alphaproteobacteria</taxon>
        <taxon>Sphingomonadales</taxon>
        <taxon>Sphingomonadaceae</taxon>
        <taxon>Sphingomonas</taxon>
    </lineage>
</organism>
<evidence type="ECO:0000313" key="2">
    <source>
        <dbReference type="Proteomes" id="UP000199206"/>
    </source>
</evidence>
<dbReference type="AlphaFoldDB" id="A0A1H8AJK3"/>
<reference evidence="2" key="1">
    <citation type="submission" date="2016-10" db="EMBL/GenBank/DDBJ databases">
        <authorList>
            <person name="Varghese N."/>
            <person name="Submissions S."/>
        </authorList>
    </citation>
    <scope>NUCLEOTIDE SEQUENCE [LARGE SCALE GENOMIC DNA]</scope>
    <source>
        <strain evidence="2">S6-262</strain>
    </source>
</reference>
<dbReference type="Pfam" id="PF07277">
    <property type="entry name" value="SapC"/>
    <property type="match status" value="1"/>
</dbReference>
<keyword evidence="2" id="KW-1185">Reference proteome</keyword>
<dbReference type="EMBL" id="FOCF01000002">
    <property type="protein sequence ID" value="SEM70952.1"/>
    <property type="molecule type" value="Genomic_DNA"/>
</dbReference>
<dbReference type="InterPro" id="IPR010836">
    <property type="entry name" value="SapC"/>
</dbReference>
<protein>
    <submittedName>
        <fullName evidence="1">SapC protein</fullName>
    </submittedName>
</protein>
<dbReference type="RefSeq" id="WP_244501391.1">
    <property type="nucleotide sequence ID" value="NZ_FOCF01000002.1"/>
</dbReference>
<evidence type="ECO:0000313" key="1">
    <source>
        <dbReference type="EMBL" id="SEM70952.1"/>
    </source>
</evidence>
<sequence>MDMSVDEKRADNGPIPLNNVDHAGLRVVLERGSAYGDGVNQCRVFATEFEELQREYAILFRVDAEGTYHAFVPLGLAAGENLFLDGDRWDAHHIPALMQRGPFSIGVPPAGEAGEPMIHIDPTHARISRDWGAPIFLDHGGNAPLLDRVGDVLRRIYAGHAIEPALSAAFAAHDLFEPVDIDVEVEDGRHFSLPDCVTVSQDRLGALDGDALAALHRDDFLRPAVWVASSLANVTRLVDRKVRRDGAA</sequence>
<accession>A0A1H8AJK3</accession>